<dbReference type="InterPro" id="IPR002048">
    <property type="entry name" value="EF_hand_dom"/>
</dbReference>
<evidence type="ECO:0000313" key="5">
    <source>
        <dbReference type="Proteomes" id="UP000054498"/>
    </source>
</evidence>
<keyword evidence="1" id="KW-0677">Repeat</keyword>
<dbReference type="GO" id="GO:0005509">
    <property type="term" value="F:calcium ion binding"/>
    <property type="evidence" value="ECO:0007669"/>
    <property type="project" value="InterPro"/>
</dbReference>
<dbReference type="GO" id="GO:0016460">
    <property type="term" value="C:myosin II complex"/>
    <property type="evidence" value="ECO:0007669"/>
    <property type="project" value="TreeGrafter"/>
</dbReference>
<keyword evidence="4" id="KW-0969">Cilium</keyword>
<dbReference type="STRING" id="145388.A0A0D2NR09"/>
<dbReference type="GeneID" id="25729197"/>
<dbReference type="Gene3D" id="1.10.238.10">
    <property type="entry name" value="EF-hand"/>
    <property type="match status" value="2"/>
</dbReference>
<dbReference type="OrthoDB" id="26525at2759"/>
<sequence>MKLNEEELVLCRKAFQSFDKDGSGTIDVKELKAALSSMGQEMSDEELFVMIHDVDEDNSGEIEFSEFCKVILKHKAAASDKEGAEADTLDAFVALGGNPDRSGKVSTEKLRATIKAFELTLDVDRLIKEVDLDRSGFLDFKEFAAILKG</sequence>
<proteinExistence type="predicted"/>
<evidence type="ECO:0000256" key="1">
    <source>
        <dbReference type="ARBA" id="ARBA00022737"/>
    </source>
</evidence>
<dbReference type="CDD" id="cd00051">
    <property type="entry name" value="EFh"/>
    <property type="match status" value="1"/>
</dbReference>
<dbReference type="EMBL" id="KK100333">
    <property type="protein sequence ID" value="KIZ06761.1"/>
    <property type="molecule type" value="Genomic_DNA"/>
</dbReference>
<dbReference type="FunFam" id="1.10.238.10:FF:000178">
    <property type="entry name" value="Calmodulin-2 A"/>
    <property type="match status" value="1"/>
</dbReference>
<keyword evidence="4" id="KW-0966">Cell projection</keyword>
<keyword evidence="4" id="KW-0282">Flagellum</keyword>
<feature type="domain" description="EF-hand" evidence="3">
    <location>
        <begin position="118"/>
        <end position="149"/>
    </location>
</feature>
<dbReference type="PROSITE" id="PS50222">
    <property type="entry name" value="EF_HAND_2"/>
    <property type="match status" value="3"/>
</dbReference>
<dbReference type="AlphaFoldDB" id="A0A0D2NR09"/>
<dbReference type="KEGG" id="mng:MNEG_1189"/>
<dbReference type="PROSITE" id="PS00018">
    <property type="entry name" value="EF_HAND_1"/>
    <property type="match status" value="3"/>
</dbReference>
<accession>A0A0D2NR09</accession>
<dbReference type="PANTHER" id="PTHR23048">
    <property type="entry name" value="MYOSIN LIGHT CHAIN 1, 3"/>
    <property type="match status" value="1"/>
</dbReference>
<evidence type="ECO:0000313" key="4">
    <source>
        <dbReference type="EMBL" id="KIZ06761.1"/>
    </source>
</evidence>
<organism evidence="4 5">
    <name type="scientific">Monoraphidium neglectum</name>
    <dbReference type="NCBI Taxonomy" id="145388"/>
    <lineage>
        <taxon>Eukaryota</taxon>
        <taxon>Viridiplantae</taxon>
        <taxon>Chlorophyta</taxon>
        <taxon>core chlorophytes</taxon>
        <taxon>Chlorophyceae</taxon>
        <taxon>CS clade</taxon>
        <taxon>Sphaeropleales</taxon>
        <taxon>Selenastraceae</taxon>
        <taxon>Monoraphidium</taxon>
    </lineage>
</organism>
<feature type="domain" description="EF-hand" evidence="3">
    <location>
        <begin position="42"/>
        <end position="77"/>
    </location>
</feature>
<dbReference type="InterPro" id="IPR011992">
    <property type="entry name" value="EF-hand-dom_pair"/>
</dbReference>
<dbReference type="Pfam" id="PF00036">
    <property type="entry name" value="EF-hand_1"/>
    <property type="match status" value="1"/>
</dbReference>
<dbReference type="RefSeq" id="XP_013905780.1">
    <property type="nucleotide sequence ID" value="XM_014050326.1"/>
</dbReference>
<dbReference type="SMART" id="SM00054">
    <property type="entry name" value="EFh"/>
    <property type="match status" value="3"/>
</dbReference>
<protein>
    <submittedName>
        <fullName evidence="4">Dynein light chain, flagellar outer arm</fullName>
    </submittedName>
</protein>
<dbReference type="InterPro" id="IPR018247">
    <property type="entry name" value="EF_Hand_1_Ca_BS"/>
</dbReference>
<name>A0A0D2NR09_9CHLO</name>
<keyword evidence="5" id="KW-1185">Reference proteome</keyword>
<evidence type="ECO:0000256" key="2">
    <source>
        <dbReference type="ARBA" id="ARBA00022837"/>
    </source>
</evidence>
<feature type="domain" description="EF-hand" evidence="3">
    <location>
        <begin position="6"/>
        <end position="41"/>
    </location>
</feature>
<dbReference type="Pfam" id="PF13499">
    <property type="entry name" value="EF-hand_7"/>
    <property type="match status" value="1"/>
</dbReference>
<dbReference type="Proteomes" id="UP000054498">
    <property type="component" value="Unassembled WGS sequence"/>
</dbReference>
<evidence type="ECO:0000259" key="3">
    <source>
        <dbReference type="PROSITE" id="PS50222"/>
    </source>
</evidence>
<dbReference type="InterPro" id="IPR050230">
    <property type="entry name" value="CALM/Myosin/TropC-like"/>
</dbReference>
<keyword evidence="2" id="KW-0106">Calcium</keyword>
<dbReference type="SUPFAM" id="SSF47473">
    <property type="entry name" value="EF-hand"/>
    <property type="match status" value="1"/>
</dbReference>
<dbReference type="PANTHER" id="PTHR23048:SF0">
    <property type="entry name" value="CALMODULIN LIKE 3"/>
    <property type="match status" value="1"/>
</dbReference>
<reference evidence="4 5" key="1">
    <citation type="journal article" date="2013" name="BMC Genomics">
        <title>Reconstruction of the lipid metabolism for the microalga Monoraphidium neglectum from its genome sequence reveals characteristics suitable for biofuel production.</title>
        <authorList>
            <person name="Bogen C."/>
            <person name="Al-Dilaimi A."/>
            <person name="Albersmeier A."/>
            <person name="Wichmann J."/>
            <person name="Grundmann M."/>
            <person name="Rupp O."/>
            <person name="Lauersen K.J."/>
            <person name="Blifernez-Klassen O."/>
            <person name="Kalinowski J."/>
            <person name="Goesmann A."/>
            <person name="Mussgnug J.H."/>
            <person name="Kruse O."/>
        </authorList>
    </citation>
    <scope>NUCLEOTIDE SEQUENCE [LARGE SCALE GENOMIC DNA]</scope>
    <source>
        <strain evidence="4 5">SAG 48.87</strain>
    </source>
</reference>
<gene>
    <name evidence="4" type="ORF">MNEG_1189</name>
</gene>